<dbReference type="InterPro" id="IPR000884">
    <property type="entry name" value="TSP1_rpt"/>
</dbReference>
<evidence type="ECO:0000313" key="4">
    <source>
        <dbReference type="EMBL" id="SIO73859.1"/>
    </source>
</evidence>
<keyword evidence="3" id="KW-1133">Transmembrane helix</keyword>
<dbReference type="SMART" id="SM00209">
    <property type="entry name" value="TSP1"/>
    <property type="match status" value="1"/>
</dbReference>
<sequence length="479" mass="53775">MTNYTPSTDGANRMVMEQVTLPNGQHNSDNISESNGTELNATVKPSPLTYSILANSSFDLLFPPRDTDYNRDLAMALFKAEMEYQEIKSLINLHRHEAIGYIMDSSLGGSNRAIRKDTANGCIPFKRNAFKIRCSADGTNCQCPDGYVPCSHNKVMAGYSQWKTALVDVCSGSKRGDILIVGKLFNVYNCDGVLVDRKGVVIGPKSEKIKDEELCDLCDMADVILCRRKTSLCEVTQWSEWSGCSRPCGPGTQQRFRIFLNDECEGEYNEDTRNCQLGECPQRIPYSSCRLMKLPENDNSTHGMYDATIYGCYCPMQGYIACSAEEALSNEGSWMEDFLKHRDNYIDSLNYRRLFPKGLERKHLNHLSSSYKVLLRGGVVVDGSMAWSIASEFNLYGLCRPGAPVLCRENVDYEMVQGSSFAQFAFKPSHDNAMSRLSSTHYSIFLALVGVLSLLLYILSKMVSIRKLFNPLKNKFKQS</sequence>
<gene>
    <name evidence="4" type="ORF">BmR1_04g09041</name>
</gene>
<keyword evidence="3" id="KW-0472">Membrane</keyword>
<protein>
    <submittedName>
        <fullName evidence="4">Uncharacterized protein</fullName>
    </submittedName>
</protein>
<dbReference type="Pfam" id="PF00090">
    <property type="entry name" value="TSP_1"/>
    <property type="match status" value="1"/>
</dbReference>
<dbReference type="InterPro" id="IPR036383">
    <property type="entry name" value="TSP1_rpt_sf"/>
</dbReference>
<keyword evidence="3" id="KW-0812">Transmembrane</keyword>
<dbReference type="KEGG" id="bmic:BmR1_04g09041"/>
<dbReference type="PROSITE" id="PS50092">
    <property type="entry name" value="TSP1"/>
    <property type="match status" value="1"/>
</dbReference>
<dbReference type="Gene3D" id="2.20.100.10">
    <property type="entry name" value="Thrombospondin type-1 (TSP1) repeat"/>
    <property type="match status" value="1"/>
</dbReference>
<keyword evidence="2" id="KW-1003">Cell membrane</keyword>
<dbReference type="GeneID" id="24426438"/>
<organism evidence="4 5">
    <name type="scientific">Babesia microti (strain RI)</name>
    <dbReference type="NCBI Taxonomy" id="1133968"/>
    <lineage>
        <taxon>Eukaryota</taxon>
        <taxon>Sar</taxon>
        <taxon>Alveolata</taxon>
        <taxon>Apicomplexa</taxon>
        <taxon>Aconoidasida</taxon>
        <taxon>Piroplasmida</taxon>
        <taxon>Babesiidae</taxon>
        <taxon>Babesia</taxon>
    </lineage>
</organism>
<dbReference type="Proteomes" id="UP000002899">
    <property type="component" value="Chromosome IV"/>
</dbReference>
<keyword evidence="5" id="KW-1185">Reference proteome</keyword>
<dbReference type="GO" id="GO:0005886">
    <property type="term" value="C:plasma membrane"/>
    <property type="evidence" value="ECO:0007669"/>
    <property type="project" value="UniProtKB-SubCell"/>
</dbReference>
<dbReference type="SUPFAM" id="SSF82895">
    <property type="entry name" value="TSP-1 type 1 repeat"/>
    <property type="match status" value="1"/>
</dbReference>
<dbReference type="AlphaFoldDB" id="A0A1N6LYA1"/>
<reference evidence="4 5" key="2">
    <citation type="journal article" date="2013" name="PLoS ONE">
        <title>Whole genome mapping and re-organization of the nuclear and mitochondrial genomes of Babesia microti isolates.</title>
        <authorList>
            <person name="Cornillot E."/>
            <person name="Dassouli A."/>
            <person name="Garg A."/>
            <person name="Pachikara N."/>
            <person name="Randazzo S."/>
            <person name="Depoix D."/>
            <person name="Carcy B."/>
            <person name="Delbecq S."/>
            <person name="Frutos R."/>
            <person name="Silva J.C."/>
            <person name="Sutton R."/>
            <person name="Krause P.J."/>
            <person name="Mamoun C.B."/>
        </authorList>
    </citation>
    <scope>NUCLEOTIDE SEQUENCE [LARGE SCALE GENOMIC DNA]</scope>
    <source>
        <strain evidence="4 5">RI</strain>
    </source>
</reference>
<accession>A0A1N6LYA1</accession>
<dbReference type="VEuPathDB" id="PiroplasmaDB:BmR1_04g09041"/>
<dbReference type="EMBL" id="LN871599">
    <property type="protein sequence ID" value="SIO73859.1"/>
    <property type="molecule type" value="Genomic_DNA"/>
</dbReference>
<evidence type="ECO:0000313" key="5">
    <source>
        <dbReference type="Proteomes" id="UP000002899"/>
    </source>
</evidence>
<feature type="transmembrane region" description="Helical" evidence="3">
    <location>
        <begin position="442"/>
        <end position="459"/>
    </location>
</feature>
<comment type="subcellular location">
    <subcellularLocation>
        <location evidence="1">Cell membrane</location>
    </subcellularLocation>
</comment>
<evidence type="ECO:0000256" key="1">
    <source>
        <dbReference type="ARBA" id="ARBA00004236"/>
    </source>
</evidence>
<dbReference type="OrthoDB" id="446173at2759"/>
<proteinExistence type="predicted"/>
<evidence type="ECO:0000256" key="2">
    <source>
        <dbReference type="ARBA" id="ARBA00022475"/>
    </source>
</evidence>
<name>A0A1N6LYA1_BABMR</name>
<evidence type="ECO:0000256" key="3">
    <source>
        <dbReference type="SAM" id="Phobius"/>
    </source>
</evidence>
<reference evidence="4 5" key="3">
    <citation type="journal article" date="2016" name="Sci. Rep.">
        <title>Genome-wide diversity and gene expression profiling of Babesia microti isolates identify polymorphic genes that mediate host-pathogen interactions.</title>
        <authorList>
            <person name="Silva J.C."/>
            <person name="Cornillot E."/>
            <person name="McCracken C."/>
            <person name="Usmani-Brown S."/>
            <person name="Dwivedi A."/>
            <person name="Ifeonu O.O."/>
            <person name="Crabtree J."/>
            <person name="Gotia H.T."/>
            <person name="Virji A.Z."/>
            <person name="Reynes C."/>
            <person name="Colinge J."/>
            <person name="Kumar V."/>
            <person name="Lawres L."/>
            <person name="Pazzi J.E."/>
            <person name="Pablo J.V."/>
            <person name="Hung C."/>
            <person name="Brancato J."/>
            <person name="Kumari P."/>
            <person name="Orvis J."/>
            <person name="Tretina K."/>
            <person name="Chibucos M."/>
            <person name="Ott S."/>
            <person name="Sadzewicz L."/>
            <person name="Sengamalay N."/>
            <person name="Shetty A.C."/>
            <person name="Su Q."/>
            <person name="Tallon L."/>
            <person name="Fraser C.M."/>
            <person name="Frutos R."/>
            <person name="Molina D.M."/>
            <person name="Krause P.J."/>
            <person name="Ben Mamoun C."/>
        </authorList>
    </citation>
    <scope>NUCLEOTIDE SEQUENCE [LARGE SCALE GENOMIC DNA]</scope>
    <source>
        <strain evidence="4 5">RI</strain>
    </source>
</reference>
<reference evidence="4 5" key="1">
    <citation type="journal article" date="2012" name="Nucleic Acids Res.">
        <title>Sequencing of the smallest Apicomplexan genome from the human pathogen Babesia microti.</title>
        <authorList>
            <person name="Cornillot E."/>
            <person name="Hadj-Kaddour K."/>
            <person name="Dassouli A."/>
            <person name="Noel B."/>
            <person name="Ranwez V."/>
            <person name="Vacherie B."/>
            <person name="Augagneur Y."/>
            <person name="Bres V."/>
            <person name="Duclos A."/>
            <person name="Randazzo S."/>
            <person name="Carcy B."/>
            <person name="Debierre-Grockiego F."/>
            <person name="Delbecq S."/>
            <person name="Moubri-Menage K."/>
            <person name="Shams-Eldin H."/>
            <person name="Usmani-Brown S."/>
            <person name="Bringaud F."/>
            <person name="Wincker P."/>
            <person name="Vivares C.P."/>
            <person name="Schwarz R.T."/>
            <person name="Schetters T.P."/>
            <person name="Krause P.J."/>
            <person name="Gorenflot A."/>
            <person name="Berry V."/>
            <person name="Barbe V."/>
            <person name="Ben Mamoun C."/>
        </authorList>
    </citation>
    <scope>NUCLEOTIDE SEQUENCE [LARGE SCALE GENOMIC DNA]</scope>
    <source>
        <strain evidence="4 5">RI</strain>
    </source>
</reference>
<dbReference type="RefSeq" id="XP_012650392.2">
    <property type="nucleotide sequence ID" value="XM_012794938.2"/>
</dbReference>